<dbReference type="InterPro" id="IPR050447">
    <property type="entry name" value="Erg6_SMT_methyltransf"/>
</dbReference>
<evidence type="ECO:0000259" key="1">
    <source>
        <dbReference type="Pfam" id="PF13649"/>
    </source>
</evidence>
<dbReference type="Gene3D" id="3.40.50.150">
    <property type="entry name" value="Vaccinia Virus protein VP39"/>
    <property type="match status" value="1"/>
</dbReference>
<keyword evidence="2" id="KW-0808">Transferase</keyword>
<gene>
    <name evidence="2" type="ORF">HNR23_001873</name>
</gene>
<comment type="caution">
    <text evidence="2">The sequence shown here is derived from an EMBL/GenBank/DDBJ whole genome shotgun (WGS) entry which is preliminary data.</text>
</comment>
<dbReference type="InterPro" id="IPR029063">
    <property type="entry name" value="SAM-dependent_MTases_sf"/>
</dbReference>
<dbReference type="PANTHER" id="PTHR44068:SF11">
    <property type="entry name" value="GERANYL DIPHOSPHATE 2-C-METHYLTRANSFERASE"/>
    <property type="match status" value="1"/>
</dbReference>
<evidence type="ECO:0000313" key="2">
    <source>
        <dbReference type="EMBL" id="MBB6171813.1"/>
    </source>
</evidence>
<protein>
    <submittedName>
        <fullName evidence="2">SAM-dependent methyltransferase</fullName>
    </submittedName>
</protein>
<name>A0A7X0D529_9ACTN</name>
<dbReference type="EMBL" id="JACHDS010000001">
    <property type="protein sequence ID" value="MBB6171813.1"/>
    <property type="molecule type" value="Genomic_DNA"/>
</dbReference>
<dbReference type="InterPro" id="IPR041698">
    <property type="entry name" value="Methyltransf_25"/>
</dbReference>
<reference evidence="2 3" key="1">
    <citation type="submission" date="2020-08" db="EMBL/GenBank/DDBJ databases">
        <title>Sequencing the genomes of 1000 actinobacteria strains.</title>
        <authorList>
            <person name="Klenk H.-P."/>
        </authorList>
    </citation>
    <scope>NUCLEOTIDE SEQUENCE [LARGE SCALE GENOMIC DNA]</scope>
    <source>
        <strain evidence="2 3">DSM 46659</strain>
    </source>
</reference>
<dbReference type="SUPFAM" id="SSF53335">
    <property type="entry name" value="S-adenosyl-L-methionine-dependent methyltransferases"/>
    <property type="match status" value="1"/>
</dbReference>
<dbReference type="RefSeq" id="WP_246421667.1">
    <property type="nucleotide sequence ID" value="NZ_JACHDS010000001.1"/>
</dbReference>
<dbReference type="Proteomes" id="UP000546642">
    <property type="component" value="Unassembled WGS sequence"/>
</dbReference>
<keyword evidence="3" id="KW-1185">Reference proteome</keyword>
<dbReference type="CDD" id="cd02440">
    <property type="entry name" value="AdoMet_MTases"/>
    <property type="match status" value="1"/>
</dbReference>
<keyword evidence="2" id="KW-0489">Methyltransferase</keyword>
<dbReference type="PANTHER" id="PTHR44068">
    <property type="entry name" value="ZGC:194242"/>
    <property type="match status" value="1"/>
</dbReference>
<dbReference type="GO" id="GO:0032259">
    <property type="term" value="P:methylation"/>
    <property type="evidence" value="ECO:0007669"/>
    <property type="project" value="UniProtKB-KW"/>
</dbReference>
<dbReference type="GO" id="GO:0008168">
    <property type="term" value="F:methyltransferase activity"/>
    <property type="evidence" value="ECO:0007669"/>
    <property type="project" value="UniProtKB-KW"/>
</dbReference>
<evidence type="ECO:0000313" key="3">
    <source>
        <dbReference type="Proteomes" id="UP000546642"/>
    </source>
</evidence>
<accession>A0A7X0D529</accession>
<sequence>MMGPNPLWLAEWLVEEMPVAAGERVLDLGAGTALTSIFLAREFGVRVTAADLWVDPGDNWRRVCEAGVTDRVFPLRAEARDLPFAEGYFDAVISIDAYHYFGTDDLYLDYLLRFVAPGGRLGIVSPGLVRPVDGTVPERLRPFWQAAYRSFHSAEWWRANFASSGAVRVDRADVLEEGWRYWLAWIEECEPPEGAVELVAEEAAMLRADAGETLGFVRVVGEVGGSAV</sequence>
<proteinExistence type="predicted"/>
<organism evidence="2 3">
    <name type="scientific">Nocardiopsis mwathae</name>
    <dbReference type="NCBI Taxonomy" id="1472723"/>
    <lineage>
        <taxon>Bacteria</taxon>
        <taxon>Bacillati</taxon>
        <taxon>Actinomycetota</taxon>
        <taxon>Actinomycetes</taxon>
        <taxon>Streptosporangiales</taxon>
        <taxon>Nocardiopsidaceae</taxon>
        <taxon>Nocardiopsis</taxon>
    </lineage>
</organism>
<feature type="domain" description="Methyltransferase" evidence="1">
    <location>
        <begin position="25"/>
        <end position="119"/>
    </location>
</feature>
<dbReference type="Pfam" id="PF13649">
    <property type="entry name" value="Methyltransf_25"/>
    <property type="match status" value="1"/>
</dbReference>
<dbReference type="AlphaFoldDB" id="A0A7X0D529"/>